<dbReference type="GO" id="GO:0015086">
    <property type="term" value="F:cadmium ion transmembrane transporter activity"/>
    <property type="evidence" value="ECO:0007669"/>
    <property type="project" value="TreeGrafter"/>
</dbReference>
<evidence type="ECO:0000259" key="8">
    <source>
        <dbReference type="Pfam" id="PF01545"/>
    </source>
</evidence>
<accession>A0A8A4TSB5</accession>
<evidence type="ECO:0000313" key="10">
    <source>
        <dbReference type="EMBL" id="QTD52440.1"/>
    </source>
</evidence>
<dbReference type="AlphaFoldDB" id="A0A8A4TSB5"/>
<evidence type="ECO:0000256" key="6">
    <source>
        <dbReference type="ARBA" id="ARBA00023136"/>
    </source>
</evidence>
<dbReference type="Gene3D" id="3.30.70.1350">
    <property type="entry name" value="Cation efflux protein, cytoplasmic domain"/>
    <property type="match status" value="1"/>
</dbReference>
<dbReference type="Pfam" id="PF01545">
    <property type="entry name" value="Cation_efflux"/>
    <property type="match status" value="1"/>
</dbReference>
<keyword evidence="11" id="KW-1185">Reference proteome</keyword>
<feature type="transmembrane region" description="Helical" evidence="7">
    <location>
        <begin position="90"/>
        <end position="109"/>
    </location>
</feature>
<evidence type="ECO:0000256" key="7">
    <source>
        <dbReference type="SAM" id="Phobius"/>
    </source>
</evidence>
<name>A0A8A4TSB5_SULCO</name>
<feature type="transmembrane region" description="Helical" evidence="7">
    <location>
        <begin position="192"/>
        <end position="209"/>
    </location>
</feature>
<dbReference type="GO" id="GO:0015093">
    <property type="term" value="F:ferrous iron transmembrane transporter activity"/>
    <property type="evidence" value="ECO:0007669"/>
    <property type="project" value="TreeGrafter"/>
</dbReference>
<dbReference type="InterPro" id="IPR050291">
    <property type="entry name" value="CDF_Transporter"/>
</dbReference>
<dbReference type="NCBIfam" id="TIGR01297">
    <property type="entry name" value="CDF"/>
    <property type="match status" value="1"/>
</dbReference>
<dbReference type="RefSeq" id="WP_237382549.1">
    <property type="nucleotide sequence ID" value="NZ_CP071793.1"/>
</dbReference>
<evidence type="ECO:0000256" key="1">
    <source>
        <dbReference type="ARBA" id="ARBA00004651"/>
    </source>
</evidence>
<keyword evidence="3" id="KW-1003">Cell membrane</keyword>
<dbReference type="InterPro" id="IPR002524">
    <property type="entry name" value="Cation_efflux"/>
</dbReference>
<sequence>MSDTTAAAPLTSEQTGRLIRRATYASVAVASSLIGLKVMAWTVTGSVSVLSSLMDSLLDALASAINFWAVGRALKPPDRNHRYGHGKLEAVSALIQSAIITASSAYIIYESVQRFSEPRQVEQGAVGILVMVISIVMTLALVTYQKHVVRQTHSLAIDSDQLHYTGDLLMNATIIVSLLFSHYLRITWVDPLFGLLIAGYIFNAARQITTGALDMLMDRELADEIRQDVLTIARSVPRVEDVHDLRTRRSGHRYLVQIHVEVDPLTSLREAHQVSEKVQEKIVQAYPQMEIFIHLDPAGEGDPQDDF</sequence>
<dbReference type="GO" id="GO:0005886">
    <property type="term" value="C:plasma membrane"/>
    <property type="evidence" value="ECO:0007669"/>
    <property type="project" value="UniProtKB-SubCell"/>
</dbReference>
<dbReference type="FunFam" id="3.30.70.1350:FF:000002">
    <property type="entry name" value="Ferrous-iron efflux pump FieF"/>
    <property type="match status" value="1"/>
</dbReference>
<dbReference type="InterPro" id="IPR036837">
    <property type="entry name" value="Cation_efflux_CTD_sf"/>
</dbReference>
<evidence type="ECO:0000256" key="3">
    <source>
        <dbReference type="ARBA" id="ARBA00022475"/>
    </source>
</evidence>
<evidence type="ECO:0000256" key="5">
    <source>
        <dbReference type="ARBA" id="ARBA00022989"/>
    </source>
</evidence>
<feature type="transmembrane region" description="Helical" evidence="7">
    <location>
        <begin position="124"/>
        <end position="144"/>
    </location>
</feature>
<comment type="subcellular location">
    <subcellularLocation>
        <location evidence="1">Cell membrane</location>
        <topology evidence="1">Multi-pass membrane protein</topology>
    </subcellularLocation>
</comment>
<feature type="domain" description="Cation efflux protein cytoplasmic" evidence="9">
    <location>
        <begin position="222"/>
        <end position="297"/>
    </location>
</feature>
<dbReference type="InterPro" id="IPR058533">
    <property type="entry name" value="Cation_efflux_TM"/>
</dbReference>
<dbReference type="EMBL" id="CP071793">
    <property type="protein sequence ID" value="QTD52440.1"/>
    <property type="molecule type" value="Genomic_DNA"/>
</dbReference>
<keyword evidence="2" id="KW-0813">Transport</keyword>
<feature type="transmembrane region" description="Helical" evidence="7">
    <location>
        <begin position="22"/>
        <end position="43"/>
    </location>
</feature>
<evidence type="ECO:0000313" key="11">
    <source>
        <dbReference type="Proteomes" id="UP000663929"/>
    </source>
</evidence>
<dbReference type="GO" id="GO:0015341">
    <property type="term" value="F:zinc efflux antiporter activity"/>
    <property type="evidence" value="ECO:0007669"/>
    <property type="project" value="TreeGrafter"/>
</dbReference>
<dbReference type="PANTHER" id="PTHR43840">
    <property type="entry name" value="MITOCHONDRIAL METAL TRANSPORTER 1-RELATED"/>
    <property type="match status" value="1"/>
</dbReference>
<dbReference type="PANTHER" id="PTHR43840:SF41">
    <property type="entry name" value="CATION-EFFLUX PUMP FIEF"/>
    <property type="match status" value="1"/>
</dbReference>
<dbReference type="GO" id="GO:0006882">
    <property type="term" value="P:intracellular zinc ion homeostasis"/>
    <property type="evidence" value="ECO:0007669"/>
    <property type="project" value="TreeGrafter"/>
</dbReference>
<dbReference type="InterPro" id="IPR027470">
    <property type="entry name" value="Cation_efflux_CTD"/>
</dbReference>
<dbReference type="InterPro" id="IPR027469">
    <property type="entry name" value="Cation_efflux_TMD_sf"/>
</dbReference>
<proteinExistence type="predicted"/>
<keyword evidence="4 7" id="KW-0812">Transmembrane</keyword>
<keyword evidence="5 7" id="KW-1133">Transmembrane helix</keyword>
<dbReference type="SUPFAM" id="SSF161111">
    <property type="entry name" value="Cation efflux protein transmembrane domain-like"/>
    <property type="match status" value="1"/>
</dbReference>
<evidence type="ECO:0000256" key="2">
    <source>
        <dbReference type="ARBA" id="ARBA00022448"/>
    </source>
</evidence>
<protein>
    <submittedName>
        <fullName evidence="10">Cation diffusion facilitator family transporter</fullName>
    </submittedName>
</protein>
<evidence type="ECO:0000259" key="9">
    <source>
        <dbReference type="Pfam" id="PF16916"/>
    </source>
</evidence>
<dbReference type="KEGG" id="scor:J3U87_08200"/>
<keyword evidence="6 7" id="KW-0472">Membrane</keyword>
<dbReference type="SUPFAM" id="SSF160240">
    <property type="entry name" value="Cation efflux protein cytoplasmic domain-like"/>
    <property type="match status" value="1"/>
</dbReference>
<dbReference type="Pfam" id="PF16916">
    <property type="entry name" value="ZT_dimer"/>
    <property type="match status" value="1"/>
</dbReference>
<gene>
    <name evidence="10" type="ORF">J3U87_08200</name>
</gene>
<evidence type="ECO:0000256" key="4">
    <source>
        <dbReference type="ARBA" id="ARBA00022692"/>
    </source>
</evidence>
<organism evidence="10 11">
    <name type="scientific">Sulfidibacter corallicola</name>
    <dbReference type="NCBI Taxonomy" id="2818388"/>
    <lineage>
        <taxon>Bacteria</taxon>
        <taxon>Pseudomonadati</taxon>
        <taxon>Acidobacteriota</taxon>
        <taxon>Holophagae</taxon>
        <taxon>Acanthopleuribacterales</taxon>
        <taxon>Acanthopleuribacteraceae</taxon>
        <taxon>Sulfidibacter</taxon>
    </lineage>
</organism>
<dbReference type="Proteomes" id="UP000663929">
    <property type="component" value="Chromosome"/>
</dbReference>
<feature type="domain" description="Cation efflux protein transmembrane" evidence="8">
    <location>
        <begin position="25"/>
        <end position="217"/>
    </location>
</feature>
<dbReference type="Gene3D" id="1.20.1510.10">
    <property type="entry name" value="Cation efflux protein transmembrane domain"/>
    <property type="match status" value="1"/>
</dbReference>
<reference evidence="10" key="1">
    <citation type="submission" date="2021-03" db="EMBL/GenBank/DDBJ databases">
        <title>Acanthopleuribacteraceae sp. M133.</title>
        <authorList>
            <person name="Wang G."/>
        </authorList>
    </citation>
    <scope>NUCLEOTIDE SEQUENCE</scope>
    <source>
        <strain evidence="10">M133</strain>
    </source>
</reference>